<feature type="non-terminal residue" evidence="2">
    <location>
        <position position="1"/>
    </location>
</feature>
<organism evidence="2 3">
    <name type="scientific">Scyliorhinus torazame</name>
    <name type="common">Cloudy catshark</name>
    <name type="synonym">Catulus torazame</name>
    <dbReference type="NCBI Taxonomy" id="75743"/>
    <lineage>
        <taxon>Eukaryota</taxon>
        <taxon>Metazoa</taxon>
        <taxon>Chordata</taxon>
        <taxon>Craniata</taxon>
        <taxon>Vertebrata</taxon>
        <taxon>Chondrichthyes</taxon>
        <taxon>Elasmobranchii</taxon>
        <taxon>Galeomorphii</taxon>
        <taxon>Galeoidea</taxon>
        <taxon>Carcharhiniformes</taxon>
        <taxon>Scyliorhinidae</taxon>
        <taxon>Scyliorhinus</taxon>
    </lineage>
</organism>
<dbReference type="PRINTS" id="PR01711">
    <property type="entry name" value="AIREGULATOR"/>
</dbReference>
<dbReference type="GO" id="GO:0005737">
    <property type="term" value="C:cytoplasm"/>
    <property type="evidence" value="ECO:0007669"/>
    <property type="project" value="InterPro"/>
</dbReference>
<dbReference type="OrthoDB" id="9536595at2759"/>
<dbReference type="GO" id="GO:0006959">
    <property type="term" value="P:humoral immune response"/>
    <property type="evidence" value="ECO:0007669"/>
    <property type="project" value="InterPro"/>
</dbReference>
<name>A0A401PT67_SCYTO</name>
<dbReference type="InterPro" id="IPR043563">
    <property type="entry name" value="Sp110/Sp140/Sp140L-like"/>
</dbReference>
<accession>A0A401PT67</accession>
<feature type="domain" description="HSR" evidence="1">
    <location>
        <begin position="14"/>
        <end position="130"/>
    </location>
</feature>
<dbReference type="PANTHER" id="PTHR46386">
    <property type="entry name" value="NUCLEAR BODY PROTEIN SP140"/>
    <property type="match status" value="1"/>
</dbReference>
<proteinExistence type="predicted"/>
<dbReference type="GO" id="GO:0003677">
    <property type="term" value="F:DNA binding"/>
    <property type="evidence" value="ECO:0007669"/>
    <property type="project" value="InterPro"/>
</dbReference>
<evidence type="ECO:0000313" key="3">
    <source>
        <dbReference type="Proteomes" id="UP000288216"/>
    </source>
</evidence>
<dbReference type="PROSITE" id="PS51414">
    <property type="entry name" value="HSR"/>
    <property type="match status" value="1"/>
</dbReference>
<dbReference type="Pfam" id="PF03172">
    <property type="entry name" value="HSR"/>
    <property type="match status" value="1"/>
</dbReference>
<dbReference type="EMBL" id="BFAA01016553">
    <property type="protein sequence ID" value="GCB76334.1"/>
    <property type="molecule type" value="Genomic_DNA"/>
</dbReference>
<dbReference type="GO" id="GO:0000981">
    <property type="term" value="F:DNA-binding transcription factor activity, RNA polymerase II-specific"/>
    <property type="evidence" value="ECO:0007669"/>
    <property type="project" value="TreeGrafter"/>
</dbReference>
<comment type="caution">
    <text evidence="2">The sequence shown here is derived from an EMBL/GenBank/DDBJ whole genome shotgun (WGS) entry which is preliminary data.</text>
</comment>
<evidence type="ECO:0000313" key="2">
    <source>
        <dbReference type="EMBL" id="GCB76334.1"/>
    </source>
</evidence>
<dbReference type="GO" id="GO:0005634">
    <property type="term" value="C:nucleus"/>
    <property type="evidence" value="ECO:0007669"/>
    <property type="project" value="InterPro"/>
</dbReference>
<dbReference type="InterPro" id="IPR004865">
    <property type="entry name" value="HSR_dom"/>
</dbReference>
<sequence>SEVTFSKPQYSCHHQDHHQYTSMSFLCYFTDQDLRQLLVIKKVDISVAIDKVFPFLYGLRDKQLITAEKFKEISKARKQISKAMYSLLQWLEKSDSSTIRKFWLNLFQDYNLQTYPKLYPLQASLIEGMLMKVPGWRHEDLLLK</sequence>
<dbReference type="InterPro" id="IPR008087">
    <property type="entry name" value="AIRE"/>
</dbReference>
<dbReference type="AlphaFoldDB" id="A0A401PT67"/>
<gene>
    <name evidence="2" type="ORF">scyTo_0020462</name>
</gene>
<reference evidence="2 3" key="1">
    <citation type="journal article" date="2018" name="Nat. Ecol. Evol.">
        <title>Shark genomes provide insights into elasmobranch evolution and the origin of vertebrates.</title>
        <authorList>
            <person name="Hara Y"/>
            <person name="Yamaguchi K"/>
            <person name="Onimaru K"/>
            <person name="Kadota M"/>
            <person name="Koyanagi M"/>
            <person name="Keeley SD"/>
            <person name="Tatsumi K"/>
            <person name="Tanaka K"/>
            <person name="Motone F"/>
            <person name="Kageyama Y"/>
            <person name="Nozu R"/>
            <person name="Adachi N"/>
            <person name="Nishimura O"/>
            <person name="Nakagawa R"/>
            <person name="Tanegashima C"/>
            <person name="Kiyatake I"/>
            <person name="Matsumoto R"/>
            <person name="Murakumo K"/>
            <person name="Nishida K"/>
            <person name="Terakita A"/>
            <person name="Kuratani S"/>
            <person name="Sato K"/>
            <person name="Hyodo S Kuraku.S."/>
        </authorList>
    </citation>
    <scope>NUCLEOTIDE SEQUENCE [LARGE SCALE GENOMIC DNA]</scope>
</reference>
<dbReference type="PANTHER" id="PTHR46386:SF1">
    <property type="entry name" value="NUCLEAR BODY PROTEIN SP140-LIKE PROTEIN"/>
    <property type="match status" value="1"/>
</dbReference>
<dbReference type="STRING" id="75743.A0A401PT67"/>
<dbReference type="Proteomes" id="UP000288216">
    <property type="component" value="Unassembled WGS sequence"/>
</dbReference>
<dbReference type="GO" id="GO:0045182">
    <property type="term" value="F:translation regulator activity"/>
    <property type="evidence" value="ECO:0007669"/>
    <property type="project" value="InterPro"/>
</dbReference>
<keyword evidence="3" id="KW-1185">Reference proteome</keyword>
<protein>
    <recommendedName>
        <fullName evidence="1">HSR domain-containing protein</fullName>
    </recommendedName>
</protein>
<evidence type="ECO:0000259" key="1">
    <source>
        <dbReference type="PROSITE" id="PS51414"/>
    </source>
</evidence>